<dbReference type="RefSeq" id="WP_259627870.1">
    <property type="nucleotide sequence ID" value="NZ_JANYMP010000023.1"/>
</dbReference>
<dbReference type="EMBL" id="JANYMP010000023">
    <property type="protein sequence ID" value="MCS7482407.1"/>
    <property type="molecule type" value="Genomic_DNA"/>
</dbReference>
<keyword evidence="1" id="KW-0812">Transmembrane</keyword>
<gene>
    <name evidence="2" type="ORF">NZH93_36650</name>
</gene>
<proteinExistence type="predicted"/>
<evidence type="ECO:0000313" key="2">
    <source>
        <dbReference type="EMBL" id="MCS7482407.1"/>
    </source>
</evidence>
<keyword evidence="1" id="KW-0472">Membrane</keyword>
<dbReference type="Proteomes" id="UP001141259">
    <property type="component" value="Unassembled WGS sequence"/>
</dbReference>
<dbReference type="AlphaFoldDB" id="A0A9X2VUF5"/>
<keyword evidence="1" id="KW-1133">Transmembrane helix</keyword>
<feature type="transmembrane region" description="Helical" evidence="1">
    <location>
        <begin position="110"/>
        <end position="133"/>
    </location>
</feature>
<sequence>MSTEFLFDITFYLAVPFWALMIFAPTWRGTARVMSTPWVAAVPLVVYFVLALPHLGQLWDVVSRPNLGTLIDFVGEPYGAAAIWAQIISFDLFIGRWIHLEARELGLHPLVVGPILVLTILLSPFALVVFLALRTVAAKRKLDAVGPAPATA</sequence>
<organism evidence="2 3">
    <name type="scientific">Umezawaea endophytica</name>
    <dbReference type="NCBI Taxonomy" id="1654476"/>
    <lineage>
        <taxon>Bacteria</taxon>
        <taxon>Bacillati</taxon>
        <taxon>Actinomycetota</taxon>
        <taxon>Actinomycetes</taxon>
        <taxon>Pseudonocardiales</taxon>
        <taxon>Pseudonocardiaceae</taxon>
        <taxon>Umezawaea</taxon>
    </lineage>
</organism>
<protein>
    <submittedName>
        <fullName evidence="2">ABA4-like family protein</fullName>
    </submittedName>
</protein>
<name>A0A9X2VUF5_9PSEU</name>
<feature type="transmembrane region" description="Helical" evidence="1">
    <location>
        <begin position="6"/>
        <end position="26"/>
    </location>
</feature>
<accession>A0A9X2VUF5</accession>
<keyword evidence="3" id="KW-1185">Reference proteome</keyword>
<feature type="transmembrane region" description="Helical" evidence="1">
    <location>
        <begin position="38"/>
        <end position="58"/>
    </location>
</feature>
<evidence type="ECO:0000313" key="3">
    <source>
        <dbReference type="Proteomes" id="UP001141259"/>
    </source>
</evidence>
<evidence type="ECO:0000256" key="1">
    <source>
        <dbReference type="SAM" id="Phobius"/>
    </source>
</evidence>
<reference evidence="2" key="1">
    <citation type="submission" date="2022-08" db="EMBL/GenBank/DDBJ databases">
        <authorList>
            <person name="Tistechok S."/>
            <person name="Samborskyy M."/>
            <person name="Roman I."/>
        </authorList>
    </citation>
    <scope>NUCLEOTIDE SEQUENCE</scope>
    <source>
        <strain evidence="2">DSM 103496</strain>
    </source>
</reference>
<dbReference type="InterPro" id="IPR025461">
    <property type="entry name" value="ABA4-like"/>
</dbReference>
<dbReference type="Pfam" id="PF14108">
    <property type="entry name" value="ABA4-like"/>
    <property type="match status" value="1"/>
</dbReference>
<comment type="caution">
    <text evidence="2">The sequence shown here is derived from an EMBL/GenBank/DDBJ whole genome shotgun (WGS) entry which is preliminary data.</text>
</comment>